<name>A0AA97PN44_PYRO3</name>
<dbReference type="AlphaFoldDB" id="A0AA97PN44"/>
<proteinExistence type="predicted"/>
<reference evidence="2" key="1">
    <citation type="journal article" date="2012" name="PLoS Genet.">
        <title>Comparative analysis of the genomes of two field isolates of the rice blast fungus Magnaporthe oryzae.</title>
        <authorList>
            <person name="Xue M."/>
            <person name="Yang J."/>
            <person name="Li Z."/>
            <person name="Hu S."/>
            <person name="Yao N."/>
            <person name="Dean R.A."/>
            <person name="Zhao W."/>
            <person name="Shen M."/>
            <person name="Zhang H."/>
            <person name="Li C."/>
            <person name="Liu L."/>
            <person name="Cao L."/>
            <person name="Xu X."/>
            <person name="Xing Y."/>
            <person name="Hsiang T."/>
            <person name="Zhang Z."/>
            <person name="Xu J.R."/>
            <person name="Peng Y.L."/>
        </authorList>
    </citation>
    <scope>NUCLEOTIDE SEQUENCE</scope>
    <source>
        <strain evidence="2">Y34</strain>
    </source>
</reference>
<organism evidence="2">
    <name type="scientific">Pyricularia oryzae (strain Y34)</name>
    <name type="common">Rice blast fungus</name>
    <name type="synonym">Magnaporthe oryzae</name>
    <dbReference type="NCBI Taxonomy" id="1143189"/>
    <lineage>
        <taxon>Eukaryota</taxon>
        <taxon>Fungi</taxon>
        <taxon>Dikarya</taxon>
        <taxon>Ascomycota</taxon>
        <taxon>Pezizomycotina</taxon>
        <taxon>Sordariomycetes</taxon>
        <taxon>Sordariomycetidae</taxon>
        <taxon>Magnaporthales</taxon>
        <taxon>Pyriculariaceae</taxon>
        <taxon>Pyricularia</taxon>
    </lineage>
</organism>
<accession>A0AA97PN44</accession>
<feature type="compositionally biased region" description="Basic and acidic residues" evidence="1">
    <location>
        <begin position="97"/>
        <end position="140"/>
    </location>
</feature>
<evidence type="ECO:0000313" key="2">
    <source>
        <dbReference type="EMBL" id="ELQ40697.1"/>
    </source>
</evidence>
<dbReference type="Proteomes" id="UP000011086">
    <property type="component" value="Unassembled WGS sequence"/>
</dbReference>
<dbReference type="EMBL" id="JH792985">
    <property type="protein sequence ID" value="ELQ40697.1"/>
    <property type="molecule type" value="Genomic_DNA"/>
</dbReference>
<feature type="compositionally biased region" description="Polar residues" evidence="1">
    <location>
        <begin position="82"/>
        <end position="92"/>
    </location>
</feature>
<feature type="region of interest" description="Disordered" evidence="1">
    <location>
        <begin position="82"/>
        <end position="144"/>
    </location>
</feature>
<gene>
    <name evidence="2" type="ORF">OOU_Y34scaffold00378g9</name>
</gene>
<sequence length="215" mass="24858">MVVGKIGRQCRALEACFLEAFGEVHQSRDGPGGNAYPAGREIFTFSYGSRPLVQSRGEDFRLLFEVRASVELLLRSRQVTPRNSCKGSCESQRNARKKAEKERQEERQRAEKAEKERQEERQRAEAAEKERQEERQRVEALEQQTQPTKLDEYIAACHFLVESVRNAFDLGNGIIFENYLYIISNLLKEVVYRDTPSTPPVIPNHNFNLNRLRPD</sequence>
<evidence type="ECO:0000256" key="1">
    <source>
        <dbReference type="SAM" id="MobiDB-lite"/>
    </source>
</evidence>
<protein>
    <submittedName>
        <fullName evidence="2">Uncharacterized protein</fullName>
    </submittedName>
</protein>